<dbReference type="Proteomes" id="UP000052230">
    <property type="component" value="Unassembled WGS sequence"/>
</dbReference>
<protein>
    <submittedName>
        <fullName evidence="2">Uncharacterized protein</fullName>
    </submittedName>
</protein>
<organism evidence="2 3">
    <name type="scientific">Xanthomonas citri pv. citri</name>
    <dbReference type="NCBI Taxonomy" id="611301"/>
    <lineage>
        <taxon>Bacteria</taxon>
        <taxon>Pseudomonadati</taxon>
        <taxon>Pseudomonadota</taxon>
        <taxon>Gammaproteobacteria</taxon>
        <taxon>Lysobacterales</taxon>
        <taxon>Lysobacteraceae</taxon>
        <taxon>Xanthomonas</taxon>
    </lineage>
</organism>
<name>A0A0U5FAB1_XANCI</name>
<evidence type="ECO:0000256" key="1">
    <source>
        <dbReference type="SAM" id="MobiDB-lite"/>
    </source>
</evidence>
<comment type="caution">
    <text evidence="2">The sequence shown here is derived from an EMBL/GenBank/DDBJ whole genome shotgun (WGS) entry which is preliminary data.</text>
</comment>
<proteinExistence type="predicted"/>
<feature type="compositionally biased region" description="Polar residues" evidence="1">
    <location>
        <begin position="1"/>
        <end position="17"/>
    </location>
</feature>
<reference evidence="2 3" key="1">
    <citation type="submission" date="2014-09" db="EMBL/GenBank/DDBJ databases">
        <authorList>
            <person name="Regsiter A."/>
        </authorList>
    </citation>
    <scope>NUCLEOTIDE SEQUENCE [LARGE SCALE GENOMIC DNA]</scope>
</reference>
<dbReference type="AlphaFoldDB" id="A0A0U5FAB1"/>
<accession>A0A0U5FAB1</accession>
<sequence>MSTLQNISEEAQSSVKNLSDPHIYE</sequence>
<evidence type="ECO:0000313" key="2">
    <source>
        <dbReference type="EMBL" id="CEG15290.1"/>
    </source>
</evidence>
<dbReference type="EMBL" id="CCXZ01000094">
    <property type="protein sequence ID" value="CEG15290.1"/>
    <property type="molecule type" value="Genomic_DNA"/>
</dbReference>
<evidence type="ECO:0000313" key="3">
    <source>
        <dbReference type="Proteomes" id="UP000052230"/>
    </source>
</evidence>
<feature type="region of interest" description="Disordered" evidence="1">
    <location>
        <begin position="1"/>
        <end position="25"/>
    </location>
</feature>
<keyword evidence="3" id="KW-1185">Reference proteome</keyword>
<gene>
    <name evidence="2" type="ORF">XAC3562_1830004</name>
</gene>